<gene>
    <name evidence="2" type="ORF">H1191_06655</name>
</gene>
<dbReference type="RefSeq" id="WP_181751214.1">
    <property type="nucleotide sequence ID" value="NZ_JACEIQ010000004.1"/>
</dbReference>
<reference evidence="2 3" key="1">
    <citation type="submission" date="2020-07" db="EMBL/GenBank/DDBJ databases">
        <authorList>
            <person name="Feng H."/>
        </authorList>
    </citation>
    <scope>NUCLEOTIDE SEQUENCE [LARGE SCALE GENOMIC DNA]</scope>
    <source>
        <strain evidence="3">s-10</strain>
    </source>
</reference>
<evidence type="ECO:0000313" key="3">
    <source>
        <dbReference type="Proteomes" id="UP000535491"/>
    </source>
</evidence>
<feature type="transmembrane region" description="Helical" evidence="1">
    <location>
        <begin position="91"/>
        <end position="108"/>
    </location>
</feature>
<keyword evidence="1" id="KW-1133">Transmembrane helix</keyword>
<comment type="caution">
    <text evidence="2">The sequence shown here is derived from an EMBL/GenBank/DDBJ whole genome shotgun (WGS) entry which is preliminary data.</text>
</comment>
<sequence length="213" mass="23716">MGTFGFGEVHATGGSFDVPEVNDHFDRVEKGPAPKKQESINQNATKENGFWDAVGNMFSKAWEWTKGTVADAGDWLGEILSEINKVGVENIGLFVGVPILLVSAFFIFRQPMINFAFISFLLKPNAKDKADDEIVKQSGNGNVIDAEKYFSDARKDMRTMWAPQIVLELGLGKWNVKNKDYYKNSEILLDGKPMTEDYKASVQRGANWDSHGG</sequence>
<evidence type="ECO:0000256" key="1">
    <source>
        <dbReference type="SAM" id="Phobius"/>
    </source>
</evidence>
<keyword evidence="3" id="KW-1185">Reference proteome</keyword>
<name>A0A7W2A8B2_9BACL</name>
<proteinExistence type="predicted"/>
<accession>A0A7W2A8B2</accession>
<protein>
    <submittedName>
        <fullName evidence="2">Uncharacterized protein</fullName>
    </submittedName>
</protein>
<evidence type="ECO:0000313" key="2">
    <source>
        <dbReference type="EMBL" id="MBA4493982.1"/>
    </source>
</evidence>
<dbReference type="Proteomes" id="UP000535491">
    <property type="component" value="Unassembled WGS sequence"/>
</dbReference>
<dbReference type="AlphaFoldDB" id="A0A7W2A8B2"/>
<dbReference type="EMBL" id="JACEIQ010000004">
    <property type="protein sequence ID" value="MBA4493982.1"/>
    <property type="molecule type" value="Genomic_DNA"/>
</dbReference>
<keyword evidence="1" id="KW-0812">Transmembrane</keyword>
<keyword evidence="1" id="KW-0472">Membrane</keyword>
<organism evidence="2 3">
    <name type="scientific">Paenactinomyces guangxiensis</name>
    <dbReference type="NCBI Taxonomy" id="1490290"/>
    <lineage>
        <taxon>Bacteria</taxon>
        <taxon>Bacillati</taxon>
        <taxon>Bacillota</taxon>
        <taxon>Bacilli</taxon>
        <taxon>Bacillales</taxon>
        <taxon>Thermoactinomycetaceae</taxon>
        <taxon>Paenactinomyces</taxon>
    </lineage>
</organism>